<dbReference type="STRING" id="200361.A0A453JK87"/>
<reference evidence="2" key="3">
    <citation type="journal article" date="2017" name="Nature">
        <title>Genome sequence of the progenitor of the wheat D genome Aegilops tauschii.</title>
        <authorList>
            <person name="Luo M.C."/>
            <person name="Gu Y.Q."/>
            <person name="Puiu D."/>
            <person name="Wang H."/>
            <person name="Twardziok S.O."/>
            <person name="Deal K.R."/>
            <person name="Huo N."/>
            <person name="Zhu T."/>
            <person name="Wang L."/>
            <person name="Wang Y."/>
            <person name="McGuire P.E."/>
            <person name="Liu S."/>
            <person name="Long H."/>
            <person name="Ramasamy R.K."/>
            <person name="Rodriguez J.C."/>
            <person name="Van S.L."/>
            <person name="Yuan L."/>
            <person name="Wang Z."/>
            <person name="Xia Z."/>
            <person name="Xiao L."/>
            <person name="Anderson O.D."/>
            <person name="Ouyang S."/>
            <person name="Liang Y."/>
            <person name="Zimin A.V."/>
            <person name="Pertea G."/>
            <person name="Qi P."/>
            <person name="Bennetzen J.L."/>
            <person name="Dai X."/>
            <person name="Dawson M.W."/>
            <person name="Muller H.G."/>
            <person name="Kugler K."/>
            <person name="Rivarola-Duarte L."/>
            <person name="Spannagl M."/>
            <person name="Mayer K.F.X."/>
            <person name="Lu F.H."/>
            <person name="Bevan M.W."/>
            <person name="Leroy P."/>
            <person name="Li P."/>
            <person name="You F.M."/>
            <person name="Sun Q."/>
            <person name="Liu Z."/>
            <person name="Lyons E."/>
            <person name="Wicker T."/>
            <person name="Salzberg S.L."/>
            <person name="Devos K.M."/>
            <person name="Dvorak J."/>
        </authorList>
    </citation>
    <scope>NUCLEOTIDE SEQUENCE [LARGE SCALE GENOMIC DNA]</scope>
    <source>
        <strain evidence="2">cv. AL8/78</strain>
    </source>
</reference>
<evidence type="ECO:0000313" key="3">
    <source>
        <dbReference type="Proteomes" id="UP000015105"/>
    </source>
</evidence>
<dbReference type="Gramene" id="AET5Gv20093900.3">
    <property type="protein sequence ID" value="AET5Gv20093900.3"/>
    <property type="gene ID" value="AET5Gv20093900"/>
</dbReference>
<dbReference type="EnsemblPlants" id="AET5Gv20093900.3">
    <property type="protein sequence ID" value="AET5Gv20093900.3"/>
    <property type="gene ID" value="AET5Gv20093900"/>
</dbReference>
<organism evidence="2 3">
    <name type="scientific">Aegilops tauschii subsp. strangulata</name>
    <name type="common">Goatgrass</name>
    <dbReference type="NCBI Taxonomy" id="200361"/>
    <lineage>
        <taxon>Eukaryota</taxon>
        <taxon>Viridiplantae</taxon>
        <taxon>Streptophyta</taxon>
        <taxon>Embryophyta</taxon>
        <taxon>Tracheophyta</taxon>
        <taxon>Spermatophyta</taxon>
        <taxon>Magnoliopsida</taxon>
        <taxon>Liliopsida</taxon>
        <taxon>Poales</taxon>
        <taxon>Poaceae</taxon>
        <taxon>BOP clade</taxon>
        <taxon>Pooideae</taxon>
        <taxon>Triticodae</taxon>
        <taxon>Triticeae</taxon>
        <taxon>Triticinae</taxon>
        <taxon>Aegilops</taxon>
    </lineage>
</organism>
<evidence type="ECO:0000313" key="2">
    <source>
        <dbReference type="EnsemblPlants" id="AET5Gv20093900.1"/>
    </source>
</evidence>
<dbReference type="AlphaFoldDB" id="A0A453JK87"/>
<feature type="transmembrane region" description="Helical" evidence="1">
    <location>
        <begin position="118"/>
        <end position="143"/>
    </location>
</feature>
<protein>
    <submittedName>
        <fullName evidence="2">Uncharacterized protein</fullName>
    </submittedName>
</protein>
<proteinExistence type="predicted"/>
<keyword evidence="1" id="KW-0812">Transmembrane</keyword>
<reference evidence="2" key="4">
    <citation type="submission" date="2019-03" db="UniProtKB">
        <authorList>
            <consortium name="EnsemblPlants"/>
        </authorList>
    </citation>
    <scope>IDENTIFICATION</scope>
</reference>
<reference evidence="2" key="5">
    <citation type="journal article" date="2021" name="G3 (Bethesda)">
        <title>Aegilops tauschii genome assembly Aet v5.0 features greater sequence contiguity and improved annotation.</title>
        <authorList>
            <person name="Wang L."/>
            <person name="Zhu T."/>
            <person name="Rodriguez J.C."/>
            <person name="Deal K.R."/>
            <person name="Dubcovsky J."/>
            <person name="McGuire P.E."/>
            <person name="Lux T."/>
            <person name="Spannagl M."/>
            <person name="Mayer K.F.X."/>
            <person name="Baldrich P."/>
            <person name="Meyers B.C."/>
            <person name="Huo N."/>
            <person name="Gu Y.Q."/>
            <person name="Zhou H."/>
            <person name="Devos K.M."/>
            <person name="Bennetzen J.L."/>
            <person name="Unver T."/>
            <person name="Budak H."/>
            <person name="Gulick P.J."/>
            <person name="Galiba G."/>
            <person name="Kalapos B."/>
            <person name="Nelson D.R."/>
            <person name="Li P."/>
            <person name="You F.M."/>
            <person name="Luo M.C."/>
            <person name="Dvorak J."/>
        </authorList>
    </citation>
    <scope>NUCLEOTIDE SEQUENCE [LARGE SCALE GENOMIC DNA]</scope>
    <source>
        <strain evidence="2">cv. AL8/78</strain>
    </source>
</reference>
<name>A0A453JK87_AEGTS</name>
<sequence>MVLSVSSLASAFSHLSLPSTSAPHPLPLVRLHPTTRHAAHPVLSASGADAAEQVEAEAPSADDGPEEVLAVEAEEDTLSGLAPRKYVKQRSPTQLRPLPYATALLPRPRRRVELSNPFSYLVVIPVFGLMCFVFCAGCSDLIWTSCCCSCRLMTRSHGCSLLLLLQPHDLVWCSATKSVFLYLKTPCSVVRCLLAGRSLIIFHPEQEKIISPYHLYMNPKLAVQHYEICAVCKLLWLPSQHPLHQSSSINGQCTHKLYGTIM</sequence>
<evidence type="ECO:0000256" key="1">
    <source>
        <dbReference type="SAM" id="Phobius"/>
    </source>
</evidence>
<keyword evidence="1" id="KW-0472">Membrane</keyword>
<dbReference type="Gramene" id="AET5Gv20093900.1">
    <property type="protein sequence ID" value="AET5Gv20093900.1"/>
    <property type="gene ID" value="AET5Gv20093900"/>
</dbReference>
<keyword evidence="1" id="KW-1133">Transmembrane helix</keyword>
<keyword evidence="3" id="KW-1185">Reference proteome</keyword>
<reference evidence="3" key="2">
    <citation type="journal article" date="2017" name="Nat. Plants">
        <title>The Aegilops tauschii genome reveals multiple impacts of transposons.</title>
        <authorList>
            <person name="Zhao G."/>
            <person name="Zou C."/>
            <person name="Li K."/>
            <person name="Wang K."/>
            <person name="Li T."/>
            <person name="Gao L."/>
            <person name="Zhang X."/>
            <person name="Wang H."/>
            <person name="Yang Z."/>
            <person name="Liu X."/>
            <person name="Jiang W."/>
            <person name="Mao L."/>
            <person name="Kong X."/>
            <person name="Jiao Y."/>
            <person name="Jia J."/>
        </authorList>
    </citation>
    <scope>NUCLEOTIDE SEQUENCE [LARGE SCALE GENOMIC DNA]</scope>
    <source>
        <strain evidence="3">cv. AL8/78</strain>
    </source>
</reference>
<reference evidence="3" key="1">
    <citation type="journal article" date="2014" name="Science">
        <title>Ancient hybridizations among the ancestral genomes of bread wheat.</title>
        <authorList>
            <consortium name="International Wheat Genome Sequencing Consortium,"/>
            <person name="Marcussen T."/>
            <person name="Sandve S.R."/>
            <person name="Heier L."/>
            <person name="Spannagl M."/>
            <person name="Pfeifer M."/>
            <person name="Jakobsen K.S."/>
            <person name="Wulff B.B."/>
            <person name="Steuernagel B."/>
            <person name="Mayer K.F."/>
            <person name="Olsen O.A."/>
        </authorList>
    </citation>
    <scope>NUCLEOTIDE SEQUENCE [LARGE SCALE GENOMIC DNA]</scope>
    <source>
        <strain evidence="3">cv. AL8/78</strain>
    </source>
</reference>
<dbReference type="Proteomes" id="UP000015105">
    <property type="component" value="Chromosome 5D"/>
</dbReference>
<accession>A0A453JK87</accession>
<dbReference type="EnsemblPlants" id="AET5Gv20093900.1">
    <property type="protein sequence ID" value="AET5Gv20093900.1"/>
    <property type="gene ID" value="AET5Gv20093900"/>
</dbReference>